<keyword evidence="6" id="KW-1185">Reference proteome</keyword>
<dbReference type="Pfam" id="PF01522">
    <property type="entry name" value="Polysacc_deac_1"/>
    <property type="match status" value="1"/>
</dbReference>
<dbReference type="Proteomes" id="UP000254968">
    <property type="component" value="Unassembled WGS sequence"/>
</dbReference>
<dbReference type="InterPro" id="IPR011330">
    <property type="entry name" value="Glyco_hydro/deAcase_b/a-brl"/>
</dbReference>
<dbReference type="CDD" id="cd10960">
    <property type="entry name" value="CE4_NodB_like_1"/>
    <property type="match status" value="1"/>
</dbReference>
<dbReference type="RefSeq" id="WP_115302088.1">
    <property type="nucleotide sequence ID" value="NZ_CAAAHO010000001.1"/>
</dbReference>
<sequence>MRKIKLIFVCWFSLLIHQTCFSQVKEIAITIDDLPFVGSTNGKPANVQRQQDRFLQMVQALVAYKVPATGFIIAGAIEKHQWALLELFREKGFILGNHTYSHKSLNNMSAEKYIADVDKADKIIQPFFSGPKYFRYPYLAESTGEKRQKVHDYLAAHHYIIAPITIDSKDYQFNAQLFAIPYRLRPQNLGRIKKRYLDYIWTQTVRAEARAKRQNQENAKQILLIHANLLNSHFLGDILAMYEKNGYKFISLEEALKAPAPIINTPIQQDGPTKDTPIEENDRTMSTTSLLDSSFLQFVLTDENKAVNLKENLVAR</sequence>
<keyword evidence="3" id="KW-0732">Signal</keyword>
<dbReference type="EMBL" id="UGNV01000001">
    <property type="protein sequence ID" value="STX28329.1"/>
    <property type="molecule type" value="Genomic_DNA"/>
</dbReference>
<accession>A0A378HZH0</accession>
<keyword evidence="2" id="KW-0378">Hydrolase</keyword>
<dbReference type="PANTHER" id="PTHR10587:SF133">
    <property type="entry name" value="CHITIN DEACETYLASE 1-RELATED"/>
    <property type="match status" value="1"/>
</dbReference>
<proteinExistence type="predicted"/>
<name>A0A378HZH0_9GAMM</name>
<dbReference type="SUPFAM" id="SSF88713">
    <property type="entry name" value="Glycoside hydrolase/deacetylase"/>
    <property type="match status" value="1"/>
</dbReference>
<feature type="signal peptide" evidence="3">
    <location>
        <begin position="1"/>
        <end position="22"/>
    </location>
</feature>
<evidence type="ECO:0000259" key="4">
    <source>
        <dbReference type="PROSITE" id="PS51677"/>
    </source>
</evidence>
<dbReference type="AlphaFoldDB" id="A0A378HZH0"/>
<evidence type="ECO:0000256" key="3">
    <source>
        <dbReference type="SAM" id="SignalP"/>
    </source>
</evidence>
<evidence type="ECO:0000313" key="5">
    <source>
        <dbReference type="EMBL" id="STX28329.1"/>
    </source>
</evidence>
<feature type="chain" id="PRO_5016606161" evidence="3">
    <location>
        <begin position="23"/>
        <end position="316"/>
    </location>
</feature>
<evidence type="ECO:0000256" key="1">
    <source>
        <dbReference type="ARBA" id="ARBA00022723"/>
    </source>
</evidence>
<dbReference type="InterPro" id="IPR050248">
    <property type="entry name" value="Polysacc_deacetylase_ArnD"/>
</dbReference>
<evidence type="ECO:0000313" key="6">
    <source>
        <dbReference type="Proteomes" id="UP000254968"/>
    </source>
</evidence>
<reference evidence="5 6" key="1">
    <citation type="submission" date="2018-06" db="EMBL/GenBank/DDBJ databases">
        <authorList>
            <consortium name="Pathogen Informatics"/>
            <person name="Doyle S."/>
        </authorList>
    </citation>
    <scope>NUCLEOTIDE SEQUENCE [LARGE SCALE GENOMIC DNA]</scope>
    <source>
        <strain evidence="5 6">NCTC13315</strain>
    </source>
</reference>
<dbReference type="InterPro" id="IPR002509">
    <property type="entry name" value="NODB_dom"/>
</dbReference>
<organism evidence="5 6">
    <name type="scientific">Legionella beliardensis</name>
    <dbReference type="NCBI Taxonomy" id="91822"/>
    <lineage>
        <taxon>Bacteria</taxon>
        <taxon>Pseudomonadati</taxon>
        <taxon>Pseudomonadota</taxon>
        <taxon>Gammaproteobacteria</taxon>
        <taxon>Legionellales</taxon>
        <taxon>Legionellaceae</taxon>
        <taxon>Legionella</taxon>
    </lineage>
</organism>
<evidence type="ECO:0000256" key="2">
    <source>
        <dbReference type="ARBA" id="ARBA00022801"/>
    </source>
</evidence>
<dbReference type="GO" id="GO:0016810">
    <property type="term" value="F:hydrolase activity, acting on carbon-nitrogen (but not peptide) bonds"/>
    <property type="evidence" value="ECO:0007669"/>
    <property type="project" value="InterPro"/>
</dbReference>
<dbReference type="GO" id="GO:0046872">
    <property type="term" value="F:metal ion binding"/>
    <property type="evidence" value="ECO:0007669"/>
    <property type="project" value="UniProtKB-KW"/>
</dbReference>
<dbReference type="Gene3D" id="3.20.20.370">
    <property type="entry name" value="Glycoside hydrolase/deacetylase"/>
    <property type="match status" value="1"/>
</dbReference>
<dbReference type="OrthoDB" id="115239at2"/>
<gene>
    <name evidence="5" type="ORF">NCTC13315_00858</name>
</gene>
<dbReference type="GO" id="GO:0016020">
    <property type="term" value="C:membrane"/>
    <property type="evidence" value="ECO:0007669"/>
    <property type="project" value="TreeGrafter"/>
</dbReference>
<keyword evidence="1" id="KW-0479">Metal-binding</keyword>
<dbReference type="GO" id="GO:0005975">
    <property type="term" value="P:carbohydrate metabolic process"/>
    <property type="evidence" value="ECO:0007669"/>
    <property type="project" value="InterPro"/>
</dbReference>
<dbReference type="PANTHER" id="PTHR10587">
    <property type="entry name" value="GLYCOSYL TRANSFERASE-RELATED"/>
    <property type="match status" value="1"/>
</dbReference>
<dbReference type="PROSITE" id="PS51677">
    <property type="entry name" value="NODB"/>
    <property type="match status" value="1"/>
</dbReference>
<feature type="domain" description="NodB homology" evidence="4">
    <location>
        <begin position="25"/>
        <end position="250"/>
    </location>
</feature>
<protein>
    <submittedName>
        <fullName evidence="5">Polysaccharide deacetylase</fullName>
    </submittedName>
</protein>